<protein>
    <submittedName>
        <fullName evidence="2">Uncharacterized protein</fullName>
    </submittedName>
</protein>
<accession>A0AAV7Z2B2</accession>
<sequence length="235" mass="27359">MSDRPIMEEEDTSESSPFNDELVSNPFPKYVQQSNTIFKNSQTRSQVCPTKPKTQQGNYQGAKKQTFVLTKMNTNQKKYNLWNTEEQKKVIGIIVDSEDFVNDSLVDMHLLLHDLGFFPNKQITVPQATKIKNIFKKNFADPRIKKNYSQKFLSEVTRDVIQTLRSKYHPKGNHQIQTTINPIKKPILVKNPNMIQNKNTKIYQQTFDQTPTPKNTIKNKKTNKKLKMLTKKIII</sequence>
<dbReference type="Proteomes" id="UP001146793">
    <property type="component" value="Unassembled WGS sequence"/>
</dbReference>
<name>A0AAV7Z2B2_9EUKA</name>
<organism evidence="2 3">
    <name type="scientific">Anaeramoeba flamelloides</name>
    <dbReference type="NCBI Taxonomy" id="1746091"/>
    <lineage>
        <taxon>Eukaryota</taxon>
        <taxon>Metamonada</taxon>
        <taxon>Anaeramoebidae</taxon>
        <taxon>Anaeramoeba</taxon>
    </lineage>
</organism>
<proteinExistence type="predicted"/>
<dbReference type="AlphaFoldDB" id="A0AAV7Z2B2"/>
<reference evidence="2" key="1">
    <citation type="submission" date="2022-08" db="EMBL/GenBank/DDBJ databases">
        <title>Novel sulphate-reducing endosymbionts in the free-living metamonad Anaeramoeba.</title>
        <authorList>
            <person name="Jerlstrom-Hultqvist J."/>
            <person name="Cepicka I."/>
            <person name="Gallot-Lavallee L."/>
            <person name="Salas-Leiva D."/>
            <person name="Curtis B.A."/>
            <person name="Zahonova K."/>
            <person name="Pipaliya S."/>
            <person name="Dacks J."/>
            <person name="Roger A.J."/>
        </authorList>
    </citation>
    <scope>NUCLEOTIDE SEQUENCE</scope>
    <source>
        <strain evidence="2">Busselton2</strain>
    </source>
</reference>
<dbReference type="EMBL" id="JANTQA010000047">
    <property type="protein sequence ID" value="KAJ3433749.1"/>
    <property type="molecule type" value="Genomic_DNA"/>
</dbReference>
<feature type="region of interest" description="Disordered" evidence="1">
    <location>
        <begin position="1"/>
        <end position="25"/>
    </location>
</feature>
<gene>
    <name evidence="2" type="ORF">M0812_22715</name>
</gene>
<evidence type="ECO:0000313" key="2">
    <source>
        <dbReference type="EMBL" id="KAJ3433749.1"/>
    </source>
</evidence>
<evidence type="ECO:0000313" key="3">
    <source>
        <dbReference type="Proteomes" id="UP001146793"/>
    </source>
</evidence>
<comment type="caution">
    <text evidence="2">The sequence shown here is derived from an EMBL/GenBank/DDBJ whole genome shotgun (WGS) entry which is preliminary data.</text>
</comment>
<evidence type="ECO:0000256" key="1">
    <source>
        <dbReference type="SAM" id="MobiDB-lite"/>
    </source>
</evidence>